<name>A0A8J2HH51_COTCN</name>
<dbReference type="Proteomes" id="UP000786811">
    <property type="component" value="Unassembled WGS sequence"/>
</dbReference>
<feature type="compositionally biased region" description="Acidic residues" evidence="1">
    <location>
        <begin position="99"/>
        <end position="111"/>
    </location>
</feature>
<evidence type="ECO:0000313" key="3">
    <source>
        <dbReference type="Proteomes" id="UP000786811"/>
    </source>
</evidence>
<organism evidence="2 3">
    <name type="scientific">Cotesia congregata</name>
    <name type="common">Parasitoid wasp</name>
    <name type="synonym">Apanteles congregatus</name>
    <dbReference type="NCBI Taxonomy" id="51543"/>
    <lineage>
        <taxon>Eukaryota</taxon>
        <taxon>Metazoa</taxon>
        <taxon>Ecdysozoa</taxon>
        <taxon>Arthropoda</taxon>
        <taxon>Hexapoda</taxon>
        <taxon>Insecta</taxon>
        <taxon>Pterygota</taxon>
        <taxon>Neoptera</taxon>
        <taxon>Endopterygota</taxon>
        <taxon>Hymenoptera</taxon>
        <taxon>Apocrita</taxon>
        <taxon>Ichneumonoidea</taxon>
        <taxon>Braconidae</taxon>
        <taxon>Microgastrinae</taxon>
        <taxon>Cotesia</taxon>
    </lineage>
</organism>
<reference evidence="2" key="1">
    <citation type="submission" date="2021-04" db="EMBL/GenBank/DDBJ databases">
        <authorList>
            <person name="Chebbi M.A.C M."/>
        </authorList>
    </citation>
    <scope>NUCLEOTIDE SEQUENCE</scope>
</reference>
<feature type="compositionally biased region" description="Basic residues" evidence="1">
    <location>
        <begin position="19"/>
        <end position="28"/>
    </location>
</feature>
<keyword evidence="3" id="KW-1185">Reference proteome</keyword>
<dbReference type="Pfam" id="PF02992">
    <property type="entry name" value="Transposase_21"/>
    <property type="match status" value="1"/>
</dbReference>
<feature type="compositionally biased region" description="Low complexity" evidence="1">
    <location>
        <begin position="121"/>
        <end position="130"/>
    </location>
</feature>
<dbReference type="PANTHER" id="PTHR46579:SF1">
    <property type="entry name" value="F5_8 TYPE C DOMAIN-CONTAINING PROTEIN"/>
    <property type="match status" value="1"/>
</dbReference>
<dbReference type="AlphaFoldDB" id="A0A8J2HH51"/>
<sequence length="902" mass="104070">MSPNDVKKINKQYLEPSYNRRRVSRRTKERWRLIFKKSREHSTRNKDQNHCISFTANNSKFELSTDYNNQSPDSNNYKITNFAENEAPSHTEISGSESSSDDSDSSSDENDNYLSNDHHNNFSMNNSDNSSDSDSDSSSDSNCDSSSDNKANCSHDNPHSSSNHNFTKFNTDKFQGSLTMFPEAQLTIADVIFMITVYSVQKNLTRKDEDDLINLIKILAGPKFASWNASQYVRDKTYNPPKSKINTHFFCTDCEVILITHNNGKKMGKKSVRCKDCERDYKLTSESSNQFVTVDLSYQLETLLRNEEIQKDLLQTLDVRNENKIDGVINNIYDSQLYRNLQLFSPHTLTYNINTDGAPPFKSSNCSFWPIQLYLNELSPQIRKQNIILGGMFLTSTEPGPKLMKIYLSKFIDDAENLMKQGINITLLNSNIQRNFKFHCLLICVDSVARPVIQNRYQYSGYYGCSWCYDHGEYNSSAVRYPITENDPTLRTHKDYVNDVEEVEKQKRHINGVKGSSEFLRLKNIDCVWSFPVDYMHGVLLGVTRQLWSIWTTPNTSYYLTPTDRKEINKRYLCIKRPHEIHRLTRPIKTMAKWKASEWESWLLFDSLPCLVGILKKECFDSYCLFVSSIFKLLSGNITEKNILECELDLLQFVGECQQFYGKSVMTFNLHSLLHIGQSVRLSGPLCSSNTFIFENEIFYYKREINAAHGVSHQIVTSSLKKNHIRRNIDNGTSSMICRDYCKKLFLPLNLTNFLRTNNDAMITGRANEPNARINDLIRNLNIPQIHSCKIYSRCILKKMILRSVKYTRPTKTDDTVIQLKSEKILQIHDFVVVDNTCYLYGRELVVAPAEFCTARLNHIYEVIDKQGGEIFVNANDLEKKIVFFSTGTKSYISFLPENLGT</sequence>
<dbReference type="InterPro" id="IPR004242">
    <property type="entry name" value="Transposase_21"/>
</dbReference>
<protein>
    <submittedName>
        <fullName evidence="2">Uncharacterized protein</fullName>
    </submittedName>
</protein>
<evidence type="ECO:0000256" key="1">
    <source>
        <dbReference type="SAM" id="MobiDB-lite"/>
    </source>
</evidence>
<feature type="region of interest" description="Disordered" evidence="1">
    <location>
        <begin position="87"/>
        <end position="166"/>
    </location>
</feature>
<evidence type="ECO:0000313" key="2">
    <source>
        <dbReference type="EMBL" id="CAG5090114.1"/>
    </source>
</evidence>
<dbReference type="OrthoDB" id="8191915at2759"/>
<feature type="region of interest" description="Disordered" evidence="1">
    <location>
        <begin position="1"/>
        <end position="28"/>
    </location>
</feature>
<dbReference type="EMBL" id="CAJNRD030001119">
    <property type="protein sequence ID" value="CAG5090114.1"/>
    <property type="molecule type" value="Genomic_DNA"/>
</dbReference>
<dbReference type="PANTHER" id="PTHR46579">
    <property type="entry name" value="F5/8 TYPE C DOMAIN-CONTAINING PROTEIN-RELATED"/>
    <property type="match status" value="1"/>
</dbReference>
<comment type="caution">
    <text evidence="2">The sequence shown here is derived from an EMBL/GenBank/DDBJ whole genome shotgun (WGS) entry which is preliminary data.</text>
</comment>
<feature type="compositionally biased region" description="Low complexity" evidence="1">
    <location>
        <begin position="138"/>
        <end position="165"/>
    </location>
</feature>
<gene>
    <name evidence="2" type="ORF">HICCMSTLAB_LOCUS5492</name>
</gene>
<proteinExistence type="predicted"/>
<accession>A0A8J2HH51</accession>